<evidence type="ECO:0000313" key="10">
    <source>
        <dbReference type="Proteomes" id="UP000567179"/>
    </source>
</evidence>
<dbReference type="PANTHER" id="PTHR46300:SF1">
    <property type="entry name" value="P450, PUTATIVE (EUROFUNG)-RELATED"/>
    <property type="match status" value="1"/>
</dbReference>
<dbReference type="AlphaFoldDB" id="A0A8H5BQA2"/>
<comment type="caution">
    <text evidence="9">The sequence shown here is derived from an EMBL/GenBank/DDBJ whole genome shotgun (WGS) entry which is preliminary data.</text>
</comment>
<evidence type="ECO:0000313" key="9">
    <source>
        <dbReference type="EMBL" id="KAF5327249.1"/>
    </source>
</evidence>
<evidence type="ECO:0000256" key="3">
    <source>
        <dbReference type="ARBA" id="ARBA00022617"/>
    </source>
</evidence>
<evidence type="ECO:0000256" key="2">
    <source>
        <dbReference type="ARBA" id="ARBA00010617"/>
    </source>
</evidence>
<dbReference type="PANTHER" id="PTHR46300">
    <property type="entry name" value="P450, PUTATIVE (EUROFUNG)-RELATED-RELATED"/>
    <property type="match status" value="1"/>
</dbReference>
<dbReference type="PROSITE" id="PS00086">
    <property type="entry name" value="CYTOCHROME_P450"/>
    <property type="match status" value="1"/>
</dbReference>
<accession>A0A8H5BQA2</accession>
<dbReference type="Proteomes" id="UP000567179">
    <property type="component" value="Unassembled WGS sequence"/>
</dbReference>
<keyword evidence="3 8" id="KW-0349">Heme</keyword>
<keyword evidence="5 8" id="KW-0560">Oxidoreductase</keyword>
<reference evidence="9 10" key="1">
    <citation type="journal article" date="2020" name="ISME J.">
        <title>Uncovering the hidden diversity of litter-decomposition mechanisms in mushroom-forming fungi.</title>
        <authorList>
            <person name="Floudas D."/>
            <person name="Bentzer J."/>
            <person name="Ahren D."/>
            <person name="Johansson T."/>
            <person name="Persson P."/>
            <person name="Tunlid A."/>
        </authorList>
    </citation>
    <scope>NUCLEOTIDE SEQUENCE [LARGE SCALE GENOMIC DNA]</scope>
    <source>
        <strain evidence="9 10">CBS 101986</strain>
    </source>
</reference>
<evidence type="ECO:0000256" key="1">
    <source>
        <dbReference type="ARBA" id="ARBA00001971"/>
    </source>
</evidence>
<proteinExistence type="inferred from homology"/>
<dbReference type="InterPro" id="IPR001128">
    <property type="entry name" value="Cyt_P450"/>
</dbReference>
<evidence type="ECO:0000256" key="7">
    <source>
        <dbReference type="ARBA" id="ARBA00023033"/>
    </source>
</evidence>
<dbReference type="GO" id="GO:0004497">
    <property type="term" value="F:monooxygenase activity"/>
    <property type="evidence" value="ECO:0007669"/>
    <property type="project" value="UniProtKB-KW"/>
</dbReference>
<dbReference type="InterPro" id="IPR050364">
    <property type="entry name" value="Cytochrome_P450_fung"/>
</dbReference>
<comment type="cofactor">
    <cofactor evidence="1">
        <name>heme</name>
        <dbReference type="ChEBI" id="CHEBI:30413"/>
    </cofactor>
</comment>
<dbReference type="EMBL" id="JAACJJ010000014">
    <property type="protein sequence ID" value="KAF5327249.1"/>
    <property type="molecule type" value="Genomic_DNA"/>
</dbReference>
<protein>
    <recommendedName>
        <fullName evidence="11">Cytochrome P450</fullName>
    </recommendedName>
</protein>
<keyword evidence="6 8" id="KW-0408">Iron</keyword>
<dbReference type="OrthoDB" id="2789670at2759"/>
<evidence type="ECO:0000256" key="8">
    <source>
        <dbReference type="RuleBase" id="RU000461"/>
    </source>
</evidence>
<comment type="similarity">
    <text evidence="2 8">Belongs to the cytochrome P450 family.</text>
</comment>
<keyword evidence="10" id="KW-1185">Reference proteome</keyword>
<dbReference type="GO" id="GO:0005506">
    <property type="term" value="F:iron ion binding"/>
    <property type="evidence" value="ECO:0007669"/>
    <property type="project" value="InterPro"/>
</dbReference>
<evidence type="ECO:0008006" key="11">
    <source>
        <dbReference type="Google" id="ProtNLM"/>
    </source>
</evidence>
<sequence>MTPATLPQEVLAAIVESGPFSKHELSMISLVSPHLRHEAQRKLFQDPGMHCINVASSSSQLAMARAFLHAILSSPSRLALMVRRYHVVFLWRDFASPQHSETVDARVIEQNTIINHLSQGLELMANLVELQLYTDTRHIPRDTLSRPPSMASILKHCTFQLDVFHCSYYDTGLYDRKLLRDFLYNQQHIHELRIQKIHSSAANMTMEDPNAFQNMCPSVVSVGGESTLIAGMLLAGQRLEHISWQGSWFEHGDTLLQAPNATSVELMECIGGHGPQLSLICSTFPNLVLLKIGSLDMIKILKNPGMLGNLPRLNVLLVALGVLDLWSSNRSFLVVASPENSIRHFLSGSLSLQYVEAHDSEGGTKYIIDRATQLITVYTVPIDSRMHNGERKQELLQRVTTSVGENDVFVKMFPILRGTVRDYSQRGVNNVAFTAGIIQYSLSKYGIATAGIIPERNPSRAPLPPGPKGYPLIGSVFDMPTSKQWLTYAQWAKVYGNVFSFEALGQRIIVLNSLEAAQELLEKRSANYSDRPRLPMCLELGFAELKLSRAILHDEEVFTEPEEFRPERYLKDGQLDLSVHQPEVSVFGFGRRICPGRYSSDNIHFSVVASTLHSFIIIPALDEKGVPIPLSKERTSGLISYPVPFKVDIKPRSPSAEILIKDAMLGDN</sequence>
<organism evidence="9 10">
    <name type="scientific">Psilocybe cf. subviscida</name>
    <dbReference type="NCBI Taxonomy" id="2480587"/>
    <lineage>
        <taxon>Eukaryota</taxon>
        <taxon>Fungi</taxon>
        <taxon>Dikarya</taxon>
        <taxon>Basidiomycota</taxon>
        <taxon>Agaricomycotina</taxon>
        <taxon>Agaricomycetes</taxon>
        <taxon>Agaricomycetidae</taxon>
        <taxon>Agaricales</taxon>
        <taxon>Agaricineae</taxon>
        <taxon>Strophariaceae</taxon>
        <taxon>Psilocybe</taxon>
    </lineage>
</organism>
<evidence type="ECO:0000256" key="4">
    <source>
        <dbReference type="ARBA" id="ARBA00022723"/>
    </source>
</evidence>
<dbReference type="InterPro" id="IPR036396">
    <property type="entry name" value="Cyt_P450_sf"/>
</dbReference>
<dbReference type="SUPFAM" id="SSF48264">
    <property type="entry name" value="Cytochrome P450"/>
    <property type="match status" value="2"/>
</dbReference>
<keyword evidence="4 8" id="KW-0479">Metal-binding</keyword>
<dbReference type="Pfam" id="PF00067">
    <property type="entry name" value="p450"/>
    <property type="match status" value="2"/>
</dbReference>
<keyword evidence="7 8" id="KW-0503">Monooxygenase</keyword>
<evidence type="ECO:0000256" key="6">
    <source>
        <dbReference type="ARBA" id="ARBA00023004"/>
    </source>
</evidence>
<dbReference type="Gene3D" id="1.10.630.10">
    <property type="entry name" value="Cytochrome P450"/>
    <property type="match status" value="2"/>
</dbReference>
<dbReference type="GO" id="GO:0016705">
    <property type="term" value="F:oxidoreductase activity, acting on paired donors, with incorporation or reduction of molecular oxygen"/>
    <property type="evidence" value="ECO:0007669"/>
    <property type="project" value="InterPro"/>
</dbReference>
<dbReference type="GO" id="GO:0020037">
    <property type="term" value="F:heme binding"/>
    <property type="evidence" value="ECO:0007669"/>
    <property type="project" value="InterPro"/>
</dbReference>
<dbReference type="InterPro" id="IPR017972">
    <property type="entry name" value="Cyt_P450_CS"/>
</dbReference>
<name>A0A8H5BQA2_9AGAR</name>
<gene>
    <name evidence="9" type="ORF">D9619_004584</name>
</gene>
<evidence type="ECO:0000256" key="5">
    <source>
        <dbReference type="ARBA" id="ARBA00023002"/>
    </source>
</evidence>